<evidence type="ECO:0000313" key="3">
    <source>
        <dbReference type="Proteomes" id="UP001168694"/>
    </source>
</evidence>
<evidence type="ECO:0000313" key="2">
    <source>
        <dbReference type="EMBL" id="MDN4075309.1"/>
    </source>
</evidence>
<organism evidence="2 3">
    <name type="scientific">Fictibacillus terranigra</name>
    <dbReference type="NCBI Taxonomy" id="3058424"/>
    <lineage>
        <taxon>Bacteria</taxon>
        <taxon>Bacillati</taxon>
        <taxon>Bacillota</taxon>
        <taxon>Bacilli</taxon>
        <taxon>Bacillales</taxon>
        <taxon>Fictibacillaceae</taxon>
        <taxon>Fictibacillus</taxon>
    </lineage>
</organism>
<evidence type="ECO:0000259" key="1">
    <source>
        <dbReference type="Pfam" id="PF01850"/>
    </source>
</evidence>
<dbReference type="Gene3D" id="3.40.50.1010">
    <property type="entry name" value="5'-nuclease"/>
    <property type="match status" value="1"/>
</dbReference>
<dbReference type="SUPFAM" id="SSF88723">
    <property type="entry name" value="PIN domain-like"/>
    <property type="match status" value="1"/>
</dbReference>
<dbReference type="Proteomes" id="UP001168694">
    <property type="component" value="Unassembled WGS sequence"/>
</dbReference>
<reference evidence="2" key="1">
    <citation type="submission" date="2023-06" db="EMBL/GenBank/DDBJ databases">
        <title>Draft Genome Sequences of Representative Paenibacillus Polymyxa, Bacillus cereus, Fictibacillus sp., and Brevibacillus agri Strains Isolated from Amazonian Dark Earth.</title>
        <authorList>
            <person name="Pellegrinetti T.A."/>
            <person name="Cunha I.C.M."/>
            <person name="Chaves M.G."/>
            <person name="Freitas A.S."/>
            <person name="Silva A.V.R."/>
            <person name="Tsai S.M."/>
            <person name="Mendes L.W."/>
        </authorList>
    </citation>
    <scope>NUCLEOTIDE SEQUENCE</scope>
    <source>
        <strain evidence="2">CENA-BCM004</strain>
    </source>
</reference>
<dbReference type="RefSeq" id="WP_290401423.1">
    <property type="nucleotide sequence ID" value="NZ_JAUHLN010000005.1"/>
</dbReference>
<dbReference type="EMBL" id="JAUHLN010000005">
    <property type="protein sequence ID" value="MDN4075309.1"/>
    <property type="molecule type" value="Genomic_DNA"/>
</dbReference>
<dbReference type="Pfam" id="PF01850">
    <property type="entry name" value="PIN"/>
    <property type="match status" value="1"/>
</dbReference>
<proteinExistence type="predicted"/>
<comment type="caution">
    <text evidence="2">The sequence shown here is derived from an EMBL/GenBank/DDBJ whole genome shotgun (WGS) entry which is preliminary data.</text>
</comment>
<dbReference type="InterPro" id="IPR002716">
    <property type="entry name" value="PIN_dom"/>
</dbReference>
<gene>
    <name evidence="2" type="ORF">QYF49_20300</name>
</gene>
<sequence>MDEETVVLAAEIRRKGKLDGVKVKAPDAIIAATASIHQIKLVSHNDKDIK</sequence>
<dbReference type="InterPro" id="IPR029060">
    <property type="entry name" value="PIN-like_dom_sf"/>
</dbReference>
<accession>A0ABT8EBL6</accession>
<protein>
    <submittedName>
        <fullName evidence="2">PIN domain-containing protein</fullName>
    </submittedName>
</protein>
<name>A0ABT8EBL6_9BACL</name>
<keyword evidence="3" id="KW-1185">Reference proteome</keyword>
<feature type="domain" description="PIN" evidence="1">
    <location>
        <begin position="2"/>
        <end position="50"/>
    </location>
</feature>